<feature type="binding site" evidence="3">
    <location>
        <begin position="612"/>
        <end position="613"/>
    </location>
    <ligand>
        <name>substrate</name>
    </ligand>
</feature>
<feature type="domain" description="Glycoside hydrolase family 65 central catalytic" evidence="4">
    <location>
        <begin position="337"/>
        <end position="700"/>
    </location>
</feature>
<dbReference type="Gene3D" id="1.50.10.10">
    <property type="match status" value="1"/>
</dbReference>
<dbReference type="InterPro" id="IPR005195">
    <property type="entry name" value="Glyco_hydro_65_M"/>
</dbReference>
<dbReference type="AlphaFoldDB" id="A0A5D3YA85"/>
<dbReference type="SUPFAM" id="SSF74650">
    <property type="entry name" value="Galactose mutarotase-like"/>
    <property type="match status" value="1"/>
</dbReference>
<organism evidence="7 8">
    <name type="scientific">Nitrosomonas communis</name>
    <dbReference type="NCBI Taxonomy" id="44574"/>
    <lineage>
        <taxon>Bacteria</taxon>
        <taxon>Pseudomonadati</taxon>
        <taxon>Pseudomonadota</taxon>
        <taxon>Betaproteobacteria</taxon>
        <taxon>Nitrosomonadales</taxon>
        <taxon>Nitrosomonadaceae</taxon>
        <taxon>Nitrosomonas</taxon>
    </lineage>
</organism>
<dbReference type="InterPro" id="IPR005196">
    <property type="entry name" value="Glyco_hydro_65_N"/>
</dbReference>
<evidence type="ECO:0000256" key="3">
    <source>
        <dbReference type="PIRSR" id="PIRSR036289-51"/>
    </source>
</evidence>
<evidence type="ECO:0000313" key="8">
    <source>
        <dbReference type="Proteomes" id="UP000324176"/>
    </source>
</evidence>
<proteinExistence type="inferred from homology"/>
<dbReference type="Pfam" id="PF03632">
    <property type="entry name" value="Glyco_hydro_65m"/>
    <property type="match status" value="1"/>
</dbReference>
<dbReference type="InterPro" id="IPR008928">
    <property type="entry name" value="6-hairpin_glycosidase_sf"/>
</dbReference>
<sequence>MIKRDLILPPEILYPIDEWRWVESALSSQFLAQAETIFTVSNGYLGLRGTFEEGGPAYQHGTFVNGFHETWLISYAEGAFGFATTGQTITNLPDPKIIRLYVDNEPFNISTARILRYERALDMRAGTLDREVLWETADGRQLLVESRRLVSFFEKHVAVIPYRVTVLNARAAFVLSSEIIEHPLPEKNEYNDPRLAQGIANQVLCQQMAEGKGQRVILGYRTKRSGMALACGMDHTLETDCASSSETKWGEHGAQVVFLIDAEPNKPIALTKYITYHSSPSDETGELSVHAGRTLDRIVHHGFERFLSDQRVYLDDFWKQSDIQISAQPPRLQQCLRWNLFQLIQAAGRADDTGIAAKGLTSQTYDGHYFWDMEMYVLPFLIYTSPRLARNILQYRYSILDKARERARAVNQKGALFPWRTINGEEASAYYAAGTAQYHINAAIAHGIIKYVDVTGDQDFLHEWGAEILVETARLWFDLGFFSVRQNGHFCIHRVTGPDEYTTVVNNNAYTNFMARENLRFAADAVDKIQASSEKHYHTLVLKTELKPGEVSDWRRAAEQMYIPFDSRLQIHPQDDQFLNLEPWDFQNTPLDKYPLLLNFHPLVIYRHQVIKQADIVLAMFLLGHEFTLEQKKRNFDYYDELTTGDSSLSACIQSIIAFEVGYDERALNYLINALLMDLADVGGNVKNGCHIASMGGTWMGVVYGVAGLRDYGGQLTFYPNKKVQFLQFHLTVRGQILAVEIKEGRVTYRLEQGEKLTIYHRDEQLDLQPREPVHRS</sequence>
<evidence type="ECO:0000259" key="5">
    <source>
        <dbReference type="Pfam" id="PF03633"/>
    </source>
</evidence>
<feature type="active site" description="Proton donor" evidence="2">
    <location>
        <position position="500"/>
    </location>
</feature>
<dbReference type="GO" id="GO:0005975">
    <property type="term" value="P:carbohydrate metabolic process"/>
    <property type="evidence" value="ECO:0007669"/>
    <property type="project" value="InterPro"/>
</dbReference>
<dbReference type="PIRSF" id="PIRSF036289">
    <property type="entry name" value="Glycosyl_hydrolase_malt_phosph"/>
    <property type="match status" value="1"/>
</dbReference>
<dbReference type="InterPro" id="IPR012341">
    <property type="entry name" value="6hp_glycosidase-like_sf"/>
</dbReference>
<dbReference type="Proteomes" id="UP000324176">
    <property type="component" value="Unassembled WGS sequence"/>
</dbReference>
<dbReference type="GO" id="GO:0030246">
    <property type="term" value="F:carbohydrate binding"/>
    <property type="evidence" value="ECO:0007669"/>
    <property type="project" value="InterPro"/>
</dbReference>
<evidence type="ECO:0000259" key="6">
    <source>
        <dbReference type="Pfam" id="PF03636"/>
    </source>
</evidence>
<name>A0A5D3YA85_9PROT</name>
<dbReference type="RefSeq" id="WP_144412901.1">
    <property type="nucleotide sequence ID" value="NZ_CP011451.1"/>
</dbReference>
<evidence type="ECO:0000256" key="1">
    <source>
        <dbReference type="ARBA" id="ARBA00006768"/>
    </source>
</evidence>
<dbReference type="Gene3D" id="2.70.98.40">
    <property type="entry name" value="Glycoside hydrolase, family 65, N-terminal domain"/>
    <property type="match status" value="1"/>
</dbReference>
<gene>
    <name evidence="7" type="ORF">BCL69_10805</name>
</gene>
<dbReference type="InterPro" id="IPR005194">
    <property type="entry name" value="Glyco_hydro_65_C"/>
</dbReference>
<dbReference type="EMBL" id="VNHT01000080">
    <property type="protein sequence ID" value="TYP77420.1"/>
    <property type="molecule type" value="Genomic_DNA"/>
</dbReference>
<evidence type="ECO:0000259" key="4">
    <source>
        <dbReference type="Pfam" id="PF03632"/>
    </source>
</evidence>
<feature type="domain" description="Glycoside hydrolase family 65 N-terminal" evidence="6">
    <location>
        <begin position="24"/>
        <end position="279"/>
    </location>
</feature>
<dbReference type="Pfam" id="PF03636">
    <property type="entry name" value="Glyco_hydro_65N"/>
    <property type="match status" value="1"/>
</dbReference>
<dbReference type="InterPro" id="IPR017045">
    <property type="entry name" value="Malt_Pase/Glycosyl_Hdrlase"/>
</dbReference>
<dbReference type="OrthoDB" id="9816160at2"/>
<dbReference type="PANTHER" id="PTHR11051:SF13">
    <property type="entry name" value="GLYCOSYL TRANSFERASE"/>
    <property type="match status" value="1"/>
</dbReference>
<accession>A0A5D3YA85</accession>
<dbReference type="SUPFAM" id="SSF48208">
    <property type="entry name" value="Six-hairpin glycosidases"/>
    <property type="match status" value="1"/>
</dbReference>
<dbReference type="Pfam" id="PF03633">
    <property type="entry name" value="Glyco_hydro_65C"/>
    <property type="match status" value="1"/>
</dbReference>
<dbReference type="GO" id="GO:0004553">
    <property type="term" value="F:hydrolase activity, hydrolyzing O-glycosyl compounds"/>
    <property type="evidence" value="ECO:0007669"/>
    <property type="project" value="TreeGrafter"/>
</dbReference>
<feature type="binding site" evidence="3">
    <location>
        <begin position="371"/>
        <end position="372"/>
    </location>
    <ligand>
        <name>substrate</name>
    </ligand>
</feature>
<reference evidence="7 8" key="1">
    <citation type="submission" date="2019-07" db="EMBL/GenBank/DDBJ databases">
        <title>Active sludge and wastewater microbial communities from Klosterneuburg, Austria.</title>
        <authorList>
            <person name="Wagner M."/>
        </authorList>
    </citation>
    <scope>NUCLEOTIDE SEQUENCE [LARGE SCALE GENOMIC DNA]</scope>
    <source>
        <strain evidence="7 8">Nm2</strain>
    </source>
</reference>
<protein>
    <submittedName>
        <fullName evidence="7">Alpha,alpha-trehalose phosphorylase</fullName>
    </submittedName>
</protein>
<dbReference type="Gene3D" id="2.60.420.10">
    <property type="entry name" value="Maltose phosphorylase, domain 3"/>
    <property type="match status" value="1"/>
</dbReference>
<dbReference type="InterPro" id="IPR011013">
    <property type="entry name" value="Gal_mutarotase_sf_dom"/>
</dbReference>
<comment type="caution">
    <text evidence="7">The sequence shown here is derived from an EMBL/GenBank/DDBJ whole genome shotgun (WGS) entry which is preliminary data.</text>
</comment>
<evidence type="ECO:0000256" key="2">
    <source>
        <dbReference type="PIRSR" id="PIRSR036289-50"/>
    </source>
</evidence>
<comment type="similarity">
    <text evidence="1">Belongs to the glycosyl hydrolase 65 family.</text>
</comment>
<evidence type="ECO:0000313" key="7">
    <source>
        <dbReference type="EMBL" id="TYP77420.1"/>
    </source>
</evidence>
<feature type="domain" description="Glycoside hydrolase family 65 C-terminal" evidence="5">
    <location>
        <begin position="709"/>
        <end position="768"/>
    </location>
</feature>
<dbReference type="InterPro" id="IPR037018">
    <property type="entry name" value="GH65_N"/>
</dbReference>
<dbReference type="PANTHER" id="PTHR11051">
    <property type="entry name" value="GLYCOSYL HYDROLASE-RELATED"/>
    <property type="match status" value="1"/>
</dbReference>
<dbReference type="GO" id="GO:0016757">
    <property type="term" value="F:glycosyltransferase activity"/>
    <property type="evidence" value="ECO:0007669"/>
    <property type="project" value="UniProtKB-ARBA"/>
</dbReference>